<dbReference type="SUPFAM" id="SSF52058">
    <property type="entry name" value="L domain-like"/>
    <property type="match status" value="1"/>
</dbReference>
<protein>
    <recommendedName>
        <fullName evidence="4">Protein kinase domain-containing protein</fullName>
    </recommendedName>
</protein>
<dbReference type="EMBL" id="JABEZV010000009">
    <property type="protein sequence ID" value="MBA0720140.1"/>
    <property type="molecule type" value="Genomic_DNA"/>
</dbReference>
<sequence length="264" mass="29216">KLKDSKPTNPGVFTIYHSGKQWDLSDNSLTAPVPKFLANLKLLSVLNLSRNMFNGSIPAELMERANQDEEITPICKSDSCKSSSNKNNSKVIPVVASVALVVVLVLKTDVVDSRKTNQLQGSLKNRQFTHAQLKRMTNNFGRVVGKGGFGTVYVGVRGSSRLLLILLEQQASRLGEETNEKENRNEACNSAGSAYVLTTSHGSKACRSTKTKALIPIVGVRGSSRLLLILLEQQASRLGEETNEKENRNEACKWKNRKERREFE</sequence>
<proteinExistence type="predicted"/>
<dbReference type="PANTHER" id="PTHR45631">
    <property type="entry name" value="OS07G0107800 PROTEIN-RELATED"/>
    <property type="match status" value="1"/>
</dbReference>
<gene>
    <name evidence="2" type="ORF">Golax_007777</name>
</gene>
<organism evidence="2 3">
    <name type="scientific">Gossypium laxum</name>
    <dbReference type="NCBI Taxonomy" id="34288"/>
    <lineage>
        <taxon>Eukaryota</taxon>
        <taxon>Viridiplantae</taxon>
        <taxon>Streptophyta</taxon>
        <taxon>Embryophyta</taxon>
        <taxon>Tracheophyta</taxon>
        <taxon>Spermatophyta</taxon>
        <taxon>Magnoliopsida</taxon>
        <taxon>eudicotyledons</taxon>
        <taxon>Gunneridae</taxon>
        <taxon>Pentapetalae</taxon>
        <taxon>rosids</taxon>
        <taxon>malvids</taxon>
        <taxon>Malvales</taxon>
        <taxon>Malvaceae</taxon>
        <taxon>Malvoideae</taxon>
        <taxon>Gossypium</taxon>
    </lineage>
</organism>
<evidence type="ECO:0000313" key="3">
    <source>
        <dbReference type="Proteomes" id="UP000593574"/>
    </source>
</evidence>
<keyword evidence="3" id="KW-1185">Reference proteome</keyword>
<accession>A0A7J9A842</accession>
<dbReference type="Gene3D" id="3.30.200.20">
    <property type="entry name" value="Phosphorylase Kinase, domain 1"/>
    <property type="match status" value="1"/>
</dbReference>
<name>A0A7J9A842_9ROSI</name>
<evidence type="ECO:0008006" key="4">
    <source>
        <dbReference type="Google" id="ProtNLM"/>
    </source>
</evidence>
<dbReference type="Proteomes" id="UP000593574">
    <property type="component" value="Unassembled WGS sequence"/>
</dbReference>
<dbReference type="InterPro" id="IPR032675">
    <property type="entry name" value="LRR_dom_sf"/>
</dbReference>
<feature type="non-terminal residue" evidence="2">
    <location>
        <position position="1"/>
    </location>
</feature>
<feature type="region of interest" description="Disordered" evidence="1">
    <location>
        <begin position="239"/>
        <end position="264"/>
    </location>
</feature>
<dbReference type="PANTHER" id="PTHR45631:SF202">
    <property type="entry name" value="SENESCENCE-INDUCED RECEPTOR-LIKE SERINE_THREONINE-PROTEIN KINASE"/>
    <property type="match status" value="1"/>
</dbReference>
<evidence type="ECO:0000256" key="1">
    <source>
        <dbReference type="SAM" id="MobiDB-lite"/>
    </source>
</evidence>
<evidence type="ECO:0000313" key="2">
    <source>
        <dbReference type="EMBL" id="MBA0720140.1"/>
    </source>
</evidence>
<reference evidence="2 3" key="1">
    <citation type="journal article" date="2019" name="Genome Biol. Evol.">
        <title>Insights into the evolution of the New World diploid cottons (Gossypium, subgenus Houzingenia) based on genome sequencing.</title>
        <authorList>
            <person name="Grover C.E."/>
            <person name="Arick M.A. 2nd"/>
            <person name="Thrash A."/>
            <person name="Conover J.L."/>
            <person name="Sanders W.S."/>
            <person name="Peterson D.G."/>
            <person name="Frelichowski J.E."/>
            <person name="Scheffler J.A."/>
            <person name="Scheffler B.E."/>
            <person name="Wendel J.F."/>
        </authorList>
    </citation>
    <scope>NUCLEOTIDE SEQUENCE [LARGE SCALE GENOMIC DNA]</scope>
    <source>
        <strain evidence="2">4</strain>
        <tissue evidence="2">Leaf</tissue>
    </source>
</reference>
<comment type="caution">
    <text evidence="2">The sequence shown here is derived from an EMBL/GenBank/DDBJ whole genome shotgun (WGS) entry which is preliminary data.</text>
</comment>
<dbReference type="Gene3D" id="3.80.10.10">
    <property type="entry name" value="Ribonuclease Inhibitor"/>
    <property type="match status" value="1"/>
</dbReference>
<dbReference type="AlphaFoldDB" id="A0A7J9A842"/>